<comment type="caution">
    <text evidence="22">The sequence shown here is derived from an EMBL/GenBank/DDBJ whole genome shotgun (WGS) entry which is preliminary data.</text>
</comment>
<dbReference type="Pfam" id="PF00097">
    <property type="entry name" value="zf-C3HC4"/>
    <property type="match status" value="1"/>
</dbReference>
<dbReference type="GO" id="GO:0006281">
    <property type="term" value="P:DNA repair"/>
    <property type="evidence" value="ECO:0007669"/>
    <property type="project" value="UniProtKB-KW"/>
</dbReference>
<keyword evidence="8" id="KW-0479">Metal-binding</keyword>
<evidence type="ECO:0000256" key="15">
    <source>
        <dbReference type="ARBA" id="ARBA00023242"/>
    </source>
</evidence>
<dbReference type="SMART" id="SM00184">
    <property type="entry name" value="RING"/>
    <property type="match status" value="1"/>
</dbReference>
<evidence type="ECO:0000256" key="11">
    <source>
        <dbReference type="ARBA" id="ARBA00022786"/>
    </source>
</evidence>
<keyword evidence="12" id="KW-0862">Zinc</keyword>
<gene>
    <name evidence="22" type="ORF">GGX14DRAFT_430740</name>
</gene>
<dbReference type="Proteomes" id="UP001219525">
    <property type="component" value="Unassembled WGS sequence"/>
</dbReference>
<dbReference type="EC" id="2.3.2.27" evidence="5"/>
<dbReference type="PANTHER" id="PTHR14134:SF2">
    <property type="entry name" value="E3 UBIQUITIN-PROTEIN LIGASE RAD18"/>
    <property type="match status" value="1"/>
</dbReference>
<dbReference type="GO" id="GO:0005634">
    <property type="term" value="C:nucleus"/>
    <property type="evidence" value="ECO:0007669"/>
    <property type="project" value="UniProtKB-SubCell"/>
</dbReference>
<evidence type="ECO:0000256" key="19">
    <source>
        <dbReference type="PROSITE-ProRule" id="PRU00175"/>
    </source>
</evidence>
<organism evidence="22 23">
    <name type="scientific">Mycena pura</name>
    <dbReference type="NCBI Taxonomy" id="153505"/>
    <lineage>
        <taxon>Eukaryota</taxon>
        <taxon>Fungi</taxon>
        <taxon>Dikarya</taxon>
        <taxon>Basidiomycota</taxon>
        <taxon>Agaricomycotina</taxon>
        <taxon>Agaricomycetes</taxon>
        <taxon>Agaricomycetidae</taxon>
        <taxon>Agaricales</taxon>
        <taxon>Marasmiineae</taxon>
        <taxon>Mycenaceae</taxon>
        <taxon>Mycena</taxon>
    </lineage>
</organism>
<dbReference type="InterPro" id="IPR001841">
    <property type="entry name" value="Znf_RING"/>
</dbReference>
<comment type="pathway">
    <text evidence="3">Protein modification; protein ubiquitination.</text>
</comment>
<evidence type="ECO:0000256" key="13">
    <source>
        <dbReference type="ARBA" id="ARBA00023125"/>
    </source>
</evidence>
<dbReference type="InterPro" id="IPR013083">
    <property type="entry name" value="Znf_RING/FYVE/PHD"/>
</dbReference>
<dbReference type="PANTHER" id="PTHR14134">
    <property type="entry name" value="E3 UBIQUITIN-PROTEIN LIGASE RAD18"/>
    <property type="match status" value="1"/>
</dbReference>
<evidence type="ECO:0000313" key="23">
    <source>
        <dbReference type="Proteomes" id="UP001219525"/>
    </source>
</evidence>
<feature type="region of interest" description="Disordered" evidence="20">
    <location>
        <begin position="277"/>
        <end position="296"/>
    </location>
</feature>
<evidence type="ECO:0000256" key="3">
    <source>
        <dbReference type="ARBA" id="ARBA00004906"/>
    </source>
</evidence>
<dbReference type="InterPro" id="IPR039577">
    <property type="entry name" value="Rad18"/>
</dbReference>
<comment type="catalytic activity">
    <reaction evidence="1">
        <text>S-ubiquitinyl-[E2 ubiquitin-conjugating enzyme]-L-cysteine + [acceptor protein]-L-lysine = [E2 ubiquitin-conjugating enzyme]-L-cysteine + N(6)-ubiquitinyl-[acceptor protein]-L-lysine.</text>
        <dbReference type="EC" id="2.3.2.27"/>
    </reaction>
</comment>
<evidence type="ECO:0000256" key="16">
    <source>
        <dbReference type="ARBA" id="ARBA00031783"/>
    </source>
</evidence>
<keyword evidence="11" id="KW-0833">Ubl conjugation pathway</keyword>
<sequence length="345" mass="38188">MNSNKLKILLAQDITDPSDFPKQTPLLRQLDSAARCPICADYFDGPVSLICGHSFCSMCIRSVISSSSSKAQCPTCRQNTTESQLRPNPAIEDIVTAWKPARPFVLSLAKHEEDRVAAVSPAPPKKKRRPSPPSPAGPSGIATQATVECPVCSRLVAFEEINEHMDNNCEATDSGKPSSKSQKAQWSYLMGQPKSKGKEKDRADAEDRLPKVSYDILKDKQLKDKLLEHGLPTTGDRAMWTARHQRWTMLWNANLDKSAPKRQTKAGILKELKKWEEERKAQKEKPTVDESHLKTHSSEFRQLIAAARSKAAITECVDAPSGSSPAPRLPSEDDIIVIDSDHEAE</sequence>
<evidence type="ECO:0000256" key="12">
    <source>
        <dbReference type="ARBA" id="ARBA00022833"/>
    </source>
</evidence>
<feature type="domain" description="RING-type" evidence="21">
    <location>
        <begin position="36"/>
        <end position="77"/>
    </location>
</feature>
<dbReference type="InterPro" id="IPR017907">
    <property type="entry name" value="Znf_RING_CS"/>
</dbReference>
<dbReference type="PROSITE" id="PS50089">
    <property type="entry name" value="ZF_RING_2"/>
    <property type="match status" value="1"/>
</dbReference>
<evidence type="ECO:0000256" key="5">
    <source>
        <dbReference type="ARBA" id="ARBA00012483"/>
    </source>
</evidence>
<evidence type="ECO:0000256" key="1">
    <source>
        <dbReference type="ARBA" id="ARBA00000900"/>
    </source>
</evidence>
<evidence type="ECO:0000313" key="22">
    <source>
        <dbReference type="EMBL" id="KAJ7221705.1"/>
    </source>
</evidence>
<evidence type="ECO:0000256" key="18">
    <source>
        <dbReference type="ARBA" id="ARBA00082369"/>
    </source>
</evidence>
<dbReference type="Gene3D" id="3.30.160.60">
    <property type="entry name" value="Classic Zinc Finger"/>
    <property type="match status" value="1"/>
</dbReference>
<dbReference type="SUPFAM" id="SSF57850">
    <property type="entry name" value="RING/U-box"/>
    <property type="match status" value="1"/>
</dbReference>
<dbReference type="GO" id="GO:0061630">
    <property type="term" value="F:ubiquitin protein ligase activity"/>
    <property type="evidence" value="ECO:0007669"/>
    <property type="project" value="UniProtKB-EC"/>
</dbReference>
<dbReference type="EMBL" id="JARJCW010000008">
    <property type="protein sequence ID" value="KAJ7221705.1"/>
    <property type="molecule type" value="Genomic_DNA"/>
</dbReference>
<dbReference type="SMART" id="SM00734">
    <property type="entry name" value="ZnF_Rad18"/>
    <property type="match status" value="1"/>
</dbReference>
<dbReference type="AlphaFoldDB" id="A0AAD6VSX6"/>
<dbReference type="GO" id="GO:0006513">
    <property type="term" value="P:protein monoubiquitination"/>
    <property type="evidence" value="ECO:0007669"/>
    <property type="project" value="InterPro"/>
</dbReference>
<dbReference type="GO" id="GO:0006301">
    <property type="term" value="P:DNA damage tolerance"/>
    <property type="evidence" value="ECO:0007669"/>
    <property type="project" value="InterPro"/>
</dbReference>
<evidence type="ECO:0000256" key="4">
    <source>
        <dbReference type="ARBA" id="ARBA00009506"/>
    </source>
</evidence>
<dbReference type="InterPro" id="IPR006642">
    <property type="entry name" value="Rad18_UBZ4"/>
</dbReference>
<dbReference type="GO" id="GO:0003697">
    <property type="term" value="F:single-stranded DNA binding"/>
    <property type="evidence" value="ECO:0007669"/>
    <property type="project" value="InterPro"/>
</dbReference>
<evidence type="ECO:0000256" key="9">
    <source>
        <dbReference type="ARBA" id="ARBA00022763"/>
    </source>
</evidence>
<evidence type="ECO:0000259" key="21">
    <source>
        <dbReference type="PROSITE" id="PS50089"/>
    </source>
</evidence>
<evidence type="ECO:0000256" key="17">
    <source>
        <dbReference type="ARBA" id="ARBA00074353"/>
    </source>
</evidence>
<keyword evidence="23" id="KW-1185">Reference proteome</keyword>
<evidence type="ECO:0000256" key="6">
    <source>
        <dbReference type="ARBA" id="ARBA00015551"/>
    </source>
</evidence>
<dbReference type="InterPro" id="IPR018957">
    <property type="entry name" value="Znf_C3HC4_RING-type"/>
</dbReference>
<proteinExistence type="inferred from homology"/>
<protein>
    <recommendedName>
        <fullName evidence="6">Postreplication repair E3 ubiquitin-protein ligase RAD18</fullName>
        <ecNumber evidence="5">2.3.2.27</ecNumber>
    </recommendedName>
    <alternativeName>
        <fullName evidence="17">Postreplication repair E3 ubiquitin-protein ligase rad18</fullName>
    </alternativeName>
    <alternativeName>
        <fullName evidence="16 18">RING-type E3 ubiquitin transferase RAD18</fullName>
    </alternativeName>
</protein>
<evidence type="ECO:0000256" key="10">
    <source>
        <dbReference type="ARBA" id="ARBA00022771"/>
    </source>
</evidence>
<reference evidence="22" key="1">
    <citation type="submission" date="2023-03" db="EMBL/GenBank/DDBJ databases">
        <title>Massive genome expansion in bonnet fungi (Mycena s.s.) driven by repeated elements and novel gene families across ecological guilds.</title>
        <authorList>
            <consortium name="Lawrence Berkeley National Laboratory"/>
            <person name="Harder C.B."/>
            <person name="Miyauchi S."/>
            <person name="Viragh M."/>
            <person name="Kuo A."/>
            <person name="Thoen E."/>
            <person name="Andreopoulos B."/>
            <person name="Lu D."/>
            <person name="Skrede I."/>
            <person name="Drula E."/>
            <person name="Henrissat B."/>
            <person name="Morin E."/>
            <person name="Kohler A."/>
            <person name="Barry K."/>
            <person name="LaButti K."/>
            <person name="Morin E."/>
            <person name="Salamov A."/>
            <person name="Lipzen A."/>
            <person name="Mereny Z."/>
            <person name="Hegedus B."/>
            <person name="Baldrian P."/>
            <person name="Stursova M."/>
            <person name="Weitz H."/>
            <person name="Taylor A."/>
            <person name="Grigoriev I.V."/>
            <person name="Nagy L.G."/>
            <person name="Martin F."/>
            <person name="Kauserud H."/>
        </authorList>
    </citation>
    <scope>NUCLEOTIDE SEQUENCE</scope>
    <source>
        <strain evidence="22">9144</strain>
    </source>
</reference>
<keyword evidence="13" id="KW-0238">DNA-binding</keyword>
<accession>A0AAD6VSX6</accession>
<dbReference type="GO" id="GO:0008270">
    <property type="term" value="F:zinc ion binding"/>
    <property type="evidence" value="ECO:0007669"/>
    <property type="project" value="UniProtKB-KW"/>
</dbReference>
<evidence type="ECO:0000256" key="20">
    <source>
        <dbReference type="SAM" id="MobiDB-lite"/>
    </source>
</evidence>
<feature type="region of interest" description="Disordered" evidence="20">
    <location>
        <begin position="316"/>
        <end position="345"/>
    </location>
</feature>
<evidence type="ECO:0000256" key="8">
    <source>
        <dbReference type="ARBA" id="ARBA00022723"/>
    </source>
</evidence>
<keyword evidence="7" id="KW-0808">Transferase</keyword>
<evidence type="ECO:0000256" key="7">
    <source>
        <dbReference type="ARBA" id="ARBA00022679"/>
    </source>
</evidence>
<name>A0AAD6VSX6_9AGAR</name>
<comment type="similarity">
    <text evidence="4">Belongs to the RAD18 family.</text>
</comment>
<comment type="subcellular location">
    <subcellularLocation>
        <location evidence="2">Nucleus</location>
    </subcellularLocation>
</comment>
<dbReference type="Gene3D" id="3.30.40.10">
    <property type="entry name" value="Zinc/RING finger domain, C3HC4 (zinc finger)"/>
    <property type="match status" value="1"/>
</dbReference>
<keyword evidence="9" id="KW-0227">DNA damage</keyword>
<feature type="region of interest" description="Disordered" evidence="20">
    <location>
        <begin position="113"/>
        <end position="142"/>
    </location>
</feature>
<dbReference type="PROSITE" id="PS00518">
    <property type="entry name" value="ZF_RING_1"/>
    <property type="match status" value="1"/>
</dbReference>
<keyword evidence="14" id="KW-0234">DNA repair</keyword>
<dbReference type="FunFam" id="3.30.40.10:FF:000172">
    <property type="entry name" value="E3 ubiquitin-protein ligase RAD18"/>
    <property type="match status" value="1"/>
</dbReference>
<keyword evidence="15" id="KW-0539">Nucleus</keyword>
<evidence type="ECO:0000256" key="14">
    <source>
        <dbReference type="ARBA" id="ARBA00023204"/>
    </source>
</evidence>
<keyword evidence="10 19" id="KW-0863">Zinc-finger</keyword>
<evidence type="ECO:0000256" key="2">
    <source>
        <dbReference type="ARBA" id="ARBA00004123"/>
    </source>
</evidence>
<dbReference type="GO" id="GO:0097505">
    <property type="term" value="C:Rad6-Rad18 complex"/>
    <property type="evidence" value="ECO:0007669"/>
    <property type="project" value="TreeGrafter"/>
</dbReference>